<accession>A0ABD1XQT7</accession>
<proteinExistence type="predicted"/>
<gene>
    <name evidence="1" type="ORF">R1flu_023004</name>
</gene>
<evidence type="ECO:0000313" key="1">
    <source>
        <dbReference type="EMBL" id="KAL2611312.1"/>
    </source>
</evidence>
<comment type="caution">
    <text evidence="1">The sequence shown here is derived from an EMBL/GenBank/DDBJ whole genome shotgun (WGS) entry which is preliminary data.</text>
</comment>
<dbReference type="Proteomes" id="UP001605036">
    <property type="component" value="Unassembled WGS sequence"/>
</dbReference>
<organism evidence="1 2">
    <name type="scientific">Riccia fluitans</name>
    <dbReference type="NCBI Taxonomy" id="41844"/>
    <lineage>
        <taxon>Eukaryota</taxon>
        <taxon>Viridiplantae</taxon>
        <taxon>Streptophyta</taxon>
        <taxon>Embryophyta</taxon>
        <taxon>Marchantiophyta</taxon>
        <taxon>Marchantiopsida</taxon>
        <taxon>Marchantiidae</taxon>
        <taxon>Marchantiales</taxon>
        <taxon>Ricciaceae</taxon>
        <taxon>Riccia</taxon>
    </lineage>
</organism>
<evidence type="ECO:0008006" key="3">
    <source>
        <dbReference type="Google" id="ProtNLM"/>
    </source>
</evidence>
<protein>
    <recommendedName>
        <fullName evidence="3">C2H2-type domain-containing protein</fullName>
    </recommendedName>
</protein>
<sequence length="811" mass="92431">MIMSRNIHLYHLRGNEQSMISMGLIGFKEGDTLLSLRQKLEGIRIFEFAFQFWDSRLGSPVHTKLEALIFVEDLEGKVVLFETKDSEESNLVLVGPRVETEPPVIGTQPVERNVIYKEQNEGIVDVSIGSSEPSVTGDDRLEGKALFLSKRMSHAVETAWREQVGRLIIWQQKENKVDHEWHVRTWDEGKCAVGVFECLECRCFLGRPDRGEEKAAVQNVFINYRNKHIGCEKHVANWRRRRNLPLNVGEKKTPEPQVNHHAETDAACAIMEKVNGEELSQKKPFVVEGDVKRKPCYSWIFKVRCVYCGSKFELVSSKRNLEHNLREHLSSDKHRENVEFQLCSTSHGPVRSGEKGRPKKFDPRDLKRQRCIDSFFVGAQSSGSVSNLSSTEDCEKEPGEVHSDLSLLCWGFWFTSIVVYGGNVYDLKPLLDDQKRGCTCACYNIPKTSSFRFRCTREDDATVKRGSHDSLLRIREALWEFLCDVGRNMNRAAKGYRYSKSTQAIQQALFQFGGRQVVNCMSMNLLIPSLRTVKRNRSTFVPFLCGLHDSNFEEVAKILTAEKALHGITRDVAVILAEDETRVKPTLVYKLYSHDHHGLNIDDVMRRDRQNWAGYGVYGSVLVIITYQHKPLWAKLHPLPPGHAKADLSDFARLAIDDQITEALKIGLQEAQTLLTQLNMSPHAGVRDKTWWRTPWTLEKEAGIFGTSSSTEEPDHERFEVNEVEEVEEMPNSELSSDLWVIPEATGAPSTMEANVDVEGDETNDLEVYGHEARHVMSETMSTLLMEHAPTKSRWCPGVHHRRWIGLRGVV</sequence>
<name>A0ABD1XQT7_9MARC</name>
<evidence type="ECO:0000313" key="2">
    <source>
        <dbReference type="Proteomes" id="UP001605036"/>
    </source>
</evidence>
<dbReference type="EMBL" id="JBHFFA010000007">
    <property type="protein sequence ID" value="KAL2611312.1"/>
    <property type="molecule type" value="Genomic_DNA"/>
</dbReference>
<reference evidence="1 2" key="1">
    <citation type="submission" date="2024-09" db="EMBL/GenBank/DDBJ databases">
        <title>Chromosome-scale assembly of Riccia fluitans.</title>
        <authorList>
            <person name="Paukszto L."/>
            <person name="Sawicki J."/>
            <person name="Karawczyk K."/>
            <person name="Piernik-Szablinska J."/>
            <person name="Szczecinska M."/>
            <person name="Mazdziarz M."/>
        </authorList>
    </citation>
    <scope>NUCLEOTIDE SEQUENCE [LARGE SCALE GENOMIC DNA]</scope>
    <source>
        <strain evidence="1">Rf_01</strain>
        <tissue evidence="1">Aerial parts of the thallus</tissue>
    </source>
</reference>
<keyword evidence="2" id="KW-1185">Reference proteome</keyword>
<dbReference type="AlphaFoldDB" id="A0ABD1XQT7"/>